<dbReference type="GO" id="GO:0019684">
    <property type="term" value="P:photosynthesis, light reaction"/>
    <property type="evidence" value="ECO:0007669"/>
    <property type="project" value="InterPro"/>
</dbReference>
<organism evidence="3 4">
    <name type="scientific">Pseudarthrobacter psychrotolerans</name>
    <dbReference type="NCBI Taxonomy" id="2697569"/>
    <lineage>
        <taxon>Bacteria</taxon>
        <taxon>Bacillati</taxon>
        <taxon>Actinomycetota</taxon>
        <taxon>Actinomycetes</taxon>
        <taxon>Micrococcales</taxon>
        <taxon>Micrococcaceae</taxon>
        <taxon>Pseudarthrobacter</taxon>
    </lineage>
</organism>
<accession>A0A6P1NHE9</accession>
<name>A0A6P1NHE9_9MICC</name>
<dbReference type="InterPro" id="IPR014747">
    <property type="entry name" value="Bac_photo_RC_H_C"/>
</dbReference>
<evidence type="ECO:0000313" key="3">
    <source>
        <dbReference type="EMBL" id="QHK19756.1"/>
    </source>
</evidence>
<sequence length="224" mass="24643">MIAREDIEALIRGEGNVLGPEGEEIGGIGHVYLDDDTGEPCWVTVKTGLFGIRESFVPLEGAWIQGKDLIVQYGKDQVRDAPLVNPDEDPEPDEEARLYHHYRPGRKRTYSDVVGARSRADTDELPGNGYEHQEVPGATAQDVPGPPNDDAKALPGIQPQAGTERQNNTRTRLRKYVVTENVTGTPPDSHDDPEPGRAPVIDDTQGQDLRQENIDAAGDDEHRH</sequence>
<dbReference type="InterPro" id="IPR011033">
    <property type="entry name" value="PRC_barrel-like_sf"/>
</dbReference>
<dbReference type="InterPro" id="IPR027275">
    <property type="entry name" value="PRC-brl_dom"/>
</dbReference>
<proteinExistence type="predicted"/>
<feature type="domain" description="PRC-barrel" evidence="2">
    <location>
        <begin position="19"/>
        <end position="77"/>
    </location>
</feature>
<dbReference type="KEGG" id="psey:GU243_08465"/>
<evidence type="ECO:0000259" key="2">
    <source>
        <dbReference type="Pfam" id="PF05239"/>
    </source>
</evidence>
<dbReference type="Pfam" id="PF05239">
    <property type="entry name" value="PRC"/>
    <property type="match status" value="1"/>
</dbReference>
<feature type="compositionally biased region" description="Polar residues" evidence="1">
    <location>
        <begin position="160"/>
        <end position="170"/>
    </location>
</feature>
<reference evidence="3 4" key="1">
    <citation type="submission" date="2020-01" db="EMBL/GenBank/DDBJ databases">
        <title>Pseudarthrobacter psychrotolerans sp. nov., isolated from antarctic soil.</title>
        <authorList>
            <person name="Shin Y."/>
            <person name="Park W."/>
        </authorList>
    </citation>
    <scope>NUCLEOTIDE SEQUENCE [LARGE SCALE GENOMIC DNA]</scope>
    <source>
        <strain evidence="3 4">YJ56</strain>
    </source>
</reference>
<keyword evidence="4" id="KW-1185">Reference proteome</keyword>
<dbReference type="EMBL" id="CP047898">
    <property type="protein sequence ID" value="QHK19756.1"/>
    <property type="molecule type" value="Genomic_DNA"/>
</dbReference>
<protein>
    <submittedName>
        <fullName evidence="3">Photosystem reaction center subunit H</fullName>
    </submittedName>
</protein>
<dbReference type="AlphaFoldDB" id="A0A6P1NHE9"/>
<dbReference type="SUPFAM" id="SSF50346">
    <property type="entry name" value="PRC-barrel domain"/>
    <property type="match status" value="1"/>
</dbReference>
<gene>
    <name evidence="3" type="ORF">GU243_08465</name>
</gene>
<evidence type="ECO:0000313" key="4">
    <source>
        <dbReference type="Proteomes" id="UP000464186"/>
    </source>
</evidence>
<dbReference type="Gene3D" id="3.90.50.10">
    <property type="entry name" value="Photosynthetic Reaction Center, subunit H, domain 2"/>
    <property type="match status" value="1"/>
</dbReference>
<feature type="compositionally biased region" description="Basic and acidic residues" evidence="1">
    <location>
        <begin position="209"/>
        <end position="224"/>
    </location>
</feature>
<dbReference type="Proteomes" id="UP000464186">
    <property type="component" value="Chromosome"/>
</dbReference>
<feature type="region of interest" description="Disordered" evidence="1">
    <location>
        <begin position="102"/>
        <end position="224"/>
    </location>
</feature>
<dbReference type="GO" id="GO:0030077">
    <property type="term" value="C:plasma membrane light-harvesting complex"/>
    <property type="evidence" value="ECO:0007669"/>
    <property type="project" value="InterPro"/>
</dbReference>
<evidence type="ECO:0000256" key="1">
    <source>
        <dbReference type="SAM" id="MobiDB-lite"/>
    </source>
</evidence>